<evidence type="ECO:0000313" key="2">
    <source>
        <dbReference type="Proteomes" id="UP000006415"/>
    </source>
</evidence>
<sequence>MKQETRHAVSGAEGTVACRDEVAVVERRKSKETTKSEQPTSSSLRQFTSRPAQLVLTAQNWGIWKESVSLFRGLGWDDGRNWV</sequence>
<protein>
    <submittedName>
        <fullName evidence="1">Uncharacterized protein</fullName>
    </submittedName>
</protein>
<dbReference type="Proteomes" id="UP000006415">
    <property type="component" value="Unassembled WGS sequence"/>
</dbReference>
<dbReference type="AlphaFoldDB" id="J0D6N6"/>
<proteinExistence type="predicted"/>
<dbReference type="HOGENOM" id="CLU_2540673_0_0_11"/>
<gene>
    <name evidence="1" type="ORF">HMPREF9156_00434</name>
</gene>
<reference evidence="1 2" key="1">
    <citation type="submission" date="2012-01" db="EMBL/GenBank/DDBJ databases">
        <title>The Genome Sequence of Scardovia wiggsiae F0424.</title>
        <authorList>
            <consortium name="The Broad Institute Genome Sequencing Platform"/>
            <person name="Earl A."/>
            <person name="Ward D."/>
            <person name="Feldgarden M."/>
            <person name="Gevers D."/>
            <person name="Izard J."/>
            <person name="Ganesan A."/>
            <person name="Baranova O.V."/>
            <person name="Blanton J.M."/>
            <person name="Tanner A.C."/>
            <person name="Mathney J."/>
            <person name="Dewhirst F.E."/>
            <person name="Young S.K."/>
            <person name="Zeng Q."/>
            <person name="Gargeya S."/>
            <person name="Fitzgerald M."/>
            <person name="Haas B."/>
            <person name="Abouelleil A."/>
            <person name="Alvarado L."/>
            <person name="Arachchi H.M."/>
            <person name="Berlin A."/>
            <person name="Chapman S.B."/>
            <person name="Gearin G."/>
            <person name="Goldberg J."/>
            <person name="Griggs A."/>
            <person name="Gujja S."/>
            <person name="Hansen M."/>
            <person name="Heiman D."/>
            <person name="Howarth C."/>
            <person name="Larimer J."/>
            <person name="Lui A."/>
            <person name="MacDonald P.J.P."/>
            <person name="McCowen C."/>
            <person name="Montmayeur A."/>
            <person name="Murphy C."/>
            <person name="Neiman D."/>
            <person name="Pearson M."/>
            <person name="Priest M."/>
            <person name="Roberts A."/>
            <person name="Saif S."/>
            <person name="Shea T."/>
            <person name="Sisk P."/>
            <person name="Stolte C."/>
            <person name="Sykes S."/>
            <person name="Wortman J."/>
            <person name="Nusbaum C."/>
            <person name="Birren B."/>
        </authorList>
    </citation>
    <scope>NUCLEOTIDE SEQUENCE [LARGE SCALE GENOMIC DNA]</scope>
    <source>
        <strain evidence="1 2">F0424</strain>
    </source>
</reference>
<comment type="caution">
    <text evidence="1">The sequence shown here is derived from an EMBL/GenBank/DDBJ whole genome shotgun (WGS) entry which is preliminary data.</text>
</comment>
<organism evidence="1 2">
    <name type="scientific">Scardovia wiggsiae F0424</name>
    <dbReference type="NCBI Taxonomy" id="857290"/>
    <lineage>
        <taxon>Bacteria</taxon>
        <taxon>Bacillati</taxon>
        <taxon>Actinomycetota</taxon>
        <taxon>Actinomycetes</taxon>
        <taxon>Bifidobacteriales</taxon>
        <taxon>Bifidobacteriaceae</taxon>
        <taxon>Scardovia</taxon>
    </lineage>
</organism>
<keyword evidence="2" id="KW-1185">Reference proteome</keyword>
<dbReference type="EMBL" id="AGZS01000001">
    <property type="protein sequence ID" value="EJD65670.1"/>
    <property type="molecule type" value="Genomic_DNA"/>
</dbReference>
<name>J0D6N6_9BIFI</name>
<evidence type="ECO:0000313" key="1">
    <source>
        <dbReference type="EMBL" id="EJD65670.1"/>
    </source>
</evidence>
<accession>J0D6N6</accession>